<organism evidence="1">
    <name type="scientific">Grammatophora oceanica</name>
    <dbReference type="NCBI Taxonomy" id="210454"/>
    <lineage>
        <taxon>Eukaryota</taxon>
        <taxon>Sar</taxon>
        <taxon>Stramenopiles</taxon>
        <taxon>Ochrophyta</taxon>
        <taxon>Bacillariophyta</taxon>
        <taxon>Fragilariophyceae</taxon>
        <taxon>Fragilariophycidae</taxon>
        <taxon>Rhabdonematales</taxon>
        <taxon>Grammatophoraceae</taxon>
        <taxon>Grammatophora</taxon>
    </lineage>
</organism>
<reference evidence="1" key="1">
    <citation type="submission" date="2021-01" db="EMBL/GenBank/DDBJ databases">
        <authorList>
            <person name="Corre E."/>
            <person name="Pelletier E."/>
            <person name="Niang G."/>
            <person name="Scheremetjew M."/>
            <person name="Finn R."/>
            <person name="Kale V."/>
            <person name="Holt S."/>
            <person name="Cochrane G."/>
            <person name="Meng A."/>
            <person name="Brown T."/>
            <person name="Cohen L."/>
        </authorList>
    </citation>
    <scope>NUCLEOTIDE SEQUENCE</scope>
    <source>
        <strain evidence="1">CCMP 410</strain>
    </source>
</reference>
<proteinExistence type="predicted"/>
<gene>
    <name evidence="1" type="ORF">GOCE00092_LOCUS14583</name>
</gene>
<sequence>MYISNATAVDLRPADIPVFAVIHVAQSFLNIAVTWYACYQIPTLSKWFAEIPVVKRRMRSYEQKSTARNKSGKESSGGMGLADRISKWAPSLDSDKLKTSFLEAFVVRLIIKPITIPVRLWINWKITKALGRLIRRLRGKSDGHMEEGMGE</sequence>
<evidence type="ECO:0000313" key="1">
    <source>
        <dbReference type="EMBL" id="CAD9286230.1"/>
    </source>
</evidence>
<dbReference type="AlphaFoldDB" id="A0A7S1V512"/>
<protein>
    <submittedName>
        <fullName evidence="1">Uncharacterized protein</fullName>
    </submittedName>
</protein>
<accession>A0A7S1V512</accession>
<name>A0A7S1V512_9STRA</name>
<dbReference type="EMBL" id="HBGK01028134">
    <property type="protein sequence ID" value="CAD9286230.1"/>
    <property type="molecule type" value="Transcribed_RNA"/>
</dbReference>